<name>A0A9P1MDZ0_9PEZI</name>
<dbReference type="AlphaFoldDB" id="A0A9P1MDZ0"/>
<feature type="region of interest" description="Disordered" evidence="1">
    <location>
        <begin position="1"/>
        <end position="38"/>
    </location>
</feature>
<reference evidence="2" key="1">
    <citation type="submission" date="2022-11" db="EMBL/GenBank/DDBJ databases">
        <authorList>
            <person name="Scott C."/>
            <person name="Bruce N."/>
        </authorList>
    </citation>
    <scope>NUCLEOTIDE SEQUENCE</scope>
</reference>
<keyword evidence="3" id="KW-1185">Reference proteome</keyword>
<proteinExistence type="predicted"/>
<protein>
    <submittedName>
        <fullName evidence="2">Uncharacterized protein</fullName>
    </submittedName>
</protein>
<gene>
    <name evidence="2" type="ORF">PPNO1_LOCUS8965</name>
</gene>
<organism evidence="2 3">
    <name type="scientific">Parascedosporium putredinis</name>
    <dbReference type="NCBI Taxonomy" id="1442378"/>
    <lineage>
        <taxon>Eukaryota</taxon>
        <taxon>Fungi</taxon>
        <taxon>Dikarya</taxon>
        <taxon>Ascomycota</taxon>
        <taxon>Pezizomycotina</taxon>
        <taxon>Sordariomycetes</taxon>
        <taxon>Hypocreomycetidae</taxon>
        <taxon>Microascales</taxon>
        <taxon>Microascaceae</taxon>
        <taxon>Parascedosporium</taxon>
    </lineage>
</organism>
<evidence type="ECO:0000313" key="2">
    <source>
        <dbReference type="EMBL" id="CAI4219400.1"/>
    </source>
</evidence>
<feature type="compositionally biased region" description="Pro residues" evidence="1">
    <location>
        <begin position="1"/>
        <end position="19"/>
    </location>
</feature>
<evidence type="ECO:0000313" key="3">
    <source>
        <dbReference type="Proteomes" id="UP000838763"/>
    </source>
</evidence>
<dbReference type="Proteomes" id="UP000838763">
    <property type="component" value="Unassembled WGS sequence"/>
</dbReference>
<accession>A0A9P1MDZ0</accession>
<evidence type="ECO:0000256" key="1">
    <source>
        <dbReference type="SAM" id="MobiDB-lite"/>
    </source>
</evidence>
<sequence>MVPPALHPPTPEPHPPPLPPRHRPPPLTLADTNTPFTKPVEPPLILTLGLGGSCAVDFNRLNSAPEGYWPLRAAFALPCEDFSQMNMNVPQAYNTVETVAFASVSPLAARPPTLRNTRPWIS</sequence>
<dbReference type="EMBL" id="CALLCH030000019">
    <property type="protein sequence ID" value="CAI4219400.1"/>
    <property type="molecule type" value="Genomic_DNA"/>
</dbReference>
<comment type="caution">
    <text evidence="2">The sequence shown here is derived from an EMBL/GenBank/DDBJ whole genome shotgun (WGS) entry which is preliminary data.</text>
</comment>